<dbReference type="GO" id="GO:0003677">
    <property type="term" value="F:DNA binding"/>
    <property type="evidence" value="ECO:0007669"/>
    <property type="project" value="InterPro"/>
</dbReference>
<dbReference type="AlphaFoldDB" id="A0A433UR05"/>
<gene>
    <name evidence="2" type="ORF">DSM106972_088160</name>
</gene>
<dbReference type="InterPro" id="IPR001387">
    <property type="entry name" value="Cro/C1-type_HTH"/>
</dbReference>
<sequence length="164" mass="18835">MTEESKYQPLQKYLEKSNTDEITLTFTQIEEIIGDSLPDSAHTKRQWWGNRNKGALQATSWMQAGYTVTKIDLDEKKITFSKSNGAYKVKPAKVEAVGNEVKWNSESIKALRQKMGLTQTEFAMELGVRQQTISEWENGVYEPRRMASKYLSKVAENIKSNYNK</sequence>
<evidence type="ECO:0000313" key="3">
    <source>
        <dbReference type="Proteomes" id="UP000271624"/>
    </source>
</evidence>
<keyword evidence="3" id="KW-1185">Reference proteome</keyword>
<dbReference type="CDD" id="cd00093">
    <property type="entry name" value="HTH_XRE"/>
    <property type="match status" value="1"/>
</dbReference>
<feature type="domain" description="HTH cro/C1-type" evidence="1">
    <location>
        <begin position="108"/>
        <end position="143"/>
    </location>
</feature>
<organism evidence="2 3">
    <name type="scientific">Dulcicalothrix desertica PCC 7102</name>
    <dbReference type="NCBI Taxonomy" id="232991"/>
    <lineage>
        <taxon>Bacteria</taxon>
        <taxon>Bacillati</taxon>
        <taxon>Cyanobacteriota</taxon>
        <taxon>Cyanophyceae</taxon>
        <taxon>Nostocales</taxon>
        <taxon>Calotrichaceae</taxon>
        <taxon>Dulcicalothrix</taxon>
    </lineage>
</organism>
<reference evidence="2" key="1">
    <citation type="submission" date="2018-12" db="EMBL/GenBank/DDBJ databases">
        <authorList>
            <person name="Will S."/>
            <person name="Neumann-Schaal M."/>
            <person name="Henke P."/>
        </authorList>
    </citation>
    <scope>NUCLEOTIDE SEQUENCE</scope>
    <source>
        <strain evidence="2">PCC 7102</strain>
    </source>
</reference>
<name>A0A433UR05_9CYAN</name>
<dbReference type="Pfam" id="PF24698">
    <property type="entry name" value="DUF7662"/>
    <property type="match status" value="1"/>
</dbReference>
<proteinExistence type="predicted"/>
<dbReference type="Proteomes" id="UP000271624">
    <property type="component" value="Unassembled WGS sequence"/>
</dbReference>
<protein>
    <recommendedName>
        <fullName evidence="1">HTH cro/C1-type domain-containing protein</fullName>
    </recommendedName>
</protein>
<dbReference type="OrthoDB" id="465980at2"/>
<comment type="caution">
    <text evidence="2">The sequence shown here is derived from an EMBL/GenBank/DDBJ whole genome shotgun (WGS) entry which is preliminary data.</text>
</comment>
<dbReference type="Gene3D" id="1.10.260.40">
    <property type="entry name" value="lambda repressor-like DNA-binding domains"/>
    <property type="match status" value="1"/>
</dbReference>
<dbReference type="SMART" id="SM00530">
    <property type="entry name" value="HTH_XRE"/>
    <property type="match status" value="1"/>
</dbReference>
<dbReference type="RefSeq" id="WP_127086794.1">
    <property type="nucleotide sequence ID" value="NZ_RSCL01000037.1"/>
</dbReference>
<reference evidence="2" key="2">
    <citation type="journal article" date="2019" name="Genome Biol. Evol.">
        <title>Day and night: Metabolic profiles and evolutionary relationships of six axenic non-marine cyanobacteria.</title>
        <authorList>
            <person name="Will S.E."/>
            <person name="Henke P."/>
            <person name="Boedeker C."/>
            <person name="Huang S."/>
            <person name="Brinkmann H."/>
            <person name="Rohde M."/>
            <person name="Jarek M."/>
            <person name="Friedl T."/>
            <person name="Seufert S."/>
            <person name="Schumacher M."/>
            <person name="Overmann J."/>
            <person name="Neumann-Schaal M."/>
            <person name="Petersen J."/>
        </authorList>
    </citation>
    <scope>NUCLEOTIDE SEQUENCE [LARGE SCALE GENOMIC DNA]</scope>
    <source>
        <strain evidence="2">PCC 7102</strain>
    </source>
</reference>
<accession>A0A433UR05</accession>
<dbReference type="Pfam" id="PF01381">
    <property type="entry name" value="HTH_3"/>
    <property type="match status" value="1"/>
</dbReference>
<dbReference type="InterPro" id="IPR056079">
    <property type="entry name" value="DUF7662"/>
</dbReference>
<evidence type="ECO:0000259" key="1">
    <source>
        <dbReference type="PROSITE" id="PS50943"/>
    </source>
</evidence>
<dbReference type="PROSITE" id="PS50943">
    <property type="entry name" value="HTH_CROC1"/>
    <property type="match status" value="1"/>
</dbReference>
<dbReference type="InterPro" id="IPR010982">
    <property type="entry name" value="Lambda_DNA-bd_dom_sf"/>
</dbReference>
<dbReference type="SUPFAM" id="SSF47413">
    <property type="entry name" value="lambda repressor-like DNA-binding domains"/>
    <property type="match status" value="1"/>
</dbReference>
<evidence type="ECO:0000313" key="2">
    <source>
        <dbReference type="EMBL" id="RUS96274.1"/>
    </source>
</evidence>
<dbReference type="EMBL" id="RSCL01000037">
    <property type="protein sequence ID" value="RUS96274.1"/>
    <property type="molecule type" value="Genomic_DNA"/>
</dbReference>